<reference evidence="5" key="1">
    <citation type="submission" date="2016-04" db="EMBL/GenBank/DDBJ databases">
        <authorList>
            <person name="Evans L.H."/>
            <person name="Alamgir A."/>
            <person name="Owens N."/>
            <person name="Weber N.D."/>
            <person name="Virtaneva K."/>
            <person name="Barbian K."/>
            <person name="Babar A."/>
            <person name="Rosenke K."/>
        </authorList>
    </citation>
    <scope>NUCLEOTIDE SEQUENCE [LARGE SCALE GENOMIC DNA]</scope>
    <source>
        <strain evidence="5">CBS 101.48</strain>
    </source>
</reference>
<evidence type="ECO:0000256" key="1">
    <source>
        <dbReference type="ARBA" id="ARBA00009342"/>
    </source>
</evidence>
<evidence type="ECO:0000313" key="6">
    <source>
        <dbReference type="Proteomes" id="UP000078561"/>
    </source>
</evidence>
<dbReference type="STRING" id="4829.A0A163K578"/>
<feature type="domain" description="N-acetyltransferase" evidence="4">
    <location>
        <begin position="15"/>
        <end position="163"/>
    </location>
</feature>
<dbReference type="SUPFAM" id="SSF55729">
    <property type="entry name" value="Acyl-CoA N-acyltransferases (Nat)"/>
    <property type="match status" value="1"/>
</dbReference>
<evidence type="ECO:0000259" key="4">
    <source>
        <dbReference type="Pfam" id="PF13302"/>
    </source>
</evidence>
<sequence length="229" mass="26233">MKQNENLVLVGSKAVLVPYKAEHVQAYHEWMTSPFLQEMTASEPLTLEEEYDMQRSWHEDDRKCTFIILGSKTGAPLDKPMTMTDIKNKTVMIGDVNIFLNDCDDDLTFGEIEIMIAEEAYRRTGYGLEGLKMMMAYALRELGIKTFHAKISMKNEPSIRLFETKLAYYPVSCSEIFQETTLEWSLQQPSNDDEGYGAKATAQQKQACQALHDSLMDLWTTGIDTLEWE</sequence>
<dbReference type="Gene3D" id="3.40.630.30">
    <property type="match status" value="1"/>
</dbReference>
<keyword evidence="2" id="KW-0808">Transferase</keyword>
<dbReference type="InterPro" id="IPR016181">
    <property type="entry name" value="Acyl_CoA_acyltransferase"/>
</dbReference>
<gene>
    <name evidence="5" type="primary">ABSGL_13999.1 scaffold 14385</name>
</gene>
<protein>
    <recommendedName>
        <fullName evidence="4">N-acetyltransferase domain-containing protein</fullName>
    </recommendedName>
</protein>
<accession>A0A163K578</accession>
<organism evidence="5">
    <name type="scientific">Absidia glauca</name>
    <name type="common">Pin mould</name>
    <dbReference type="NCBI Taxonomy" id="4829"/>
    <lineage>
        <taxon>Eukaryota</taxon>
        <taxon>Fungi</taxon>
        <taxon>Fungi incertae sedis</taxon>
        <taxon>Mucoromycota</taxon>
        <taxon>Mucoromycotina</taxon>
        <taxon>Mucoromycetes</taxon>
        <taxon>Mucorales</taxon>
        <taxon>Cunninghamellaceae</taxon>
        <taxon>Absidia</taxon>
    </lineage>
</organism>
<dbReference type="OrthoDB" id="5043642at2759"/>
<comment type="similarity">
    <text evidence="1">Belongs to the acetyltransferase family. GNAT subfamily.</text>
</comment>
<dbReference type="EMBL" id="LT554895">
    <property type="protein sequence ID" value="SAM08336.1"/>
    <property type="molecule type" value="Genomic_DNA"/>
</dbReference>
<evidence type="ECO:0000256" key="3">
    <source>
        <dbReference type="ARBA" id="ARBA00023315"/>
    </source>
</evidence>
<dbReference type="FunCoup" id="A0A163K578">
    <property type="interactions" value="276"/>
</dbReference>
<dbReference type="InterPro" id="IPR000182">
    <property type="entry name" value="GNAT_dom"/>
</dbReference>
<dbReference type="Proteomes" id="UP000078561">
    <property type="component" value="Unassembled WGS sequence"/>
</dbReference>
<name>A0A163K578_ABSGL</name>
<dbReference type="PANTHER" id="PTHR13256:SF16">
    <property type="entry name" value="ALPHA_BETA-TUBULIN-N-ACETYLTRANSFERASE 9"/>
    <property type="match status" value="1"/>
</dbReference>
<dbReference type="InParanoid" id="A0A163K578"/>
<dbReference type="InterPro" id="IPR039135">
    <property type="entry name" value="NAT9-like"/>
</dbReference>
<dbReference type="PANTHER" id="PTHR13256">
    <property type="entry name" value="N-ACETYLTRANSFERASE 9"/>
    <property type="match status" value="1"/>
</dbReference>
<dbReference type="OMA" id="WHVPRYH"/>
<evidence type="ECO:0000256" key="2">
    <source>
        <dbReference type="ARBA" id="ARBA00022679"/>
    </source>
</evidence>
<dbReference type="GO" id="GO:0008080">
    <property type="term" value="F:N-acetyltransferase activity"/>
    <property type="evidence" value="ECO:0007669"/>
    <property type="project" value="InterPro"/>
</dbReference>
<evidence type="ECO:0000313" key="5">
    <source>
        <dbReference type="EMBL" id="SAM08336.1"/>
    </source>
</evidence>
<proteinExistence type="inferred from homology"/>
<keyword evidence="3" id="KW-0012">Acyltransferase</keyword>
<keyword evidence="6" id="KW-1185">Reference proteome</keyword>
<dbReference type="Pfam" id="PF13302">
    <property type="entry name" value="Acetyltransf_3"/>
    <property type="match status" value="1"/>
</dbReference>
<dbReference type="AlphaFoldDB" id="A0A163K578"/>